<accession>A0A852ZMC2</accession>
<evidence type="ECO:0000313" key="5">
    <source>
        <dbReference type="EMBL" id="NYI03549.1"/>
    </source>
</evidence>
<reference evidence="5 6" key="1">
    <citation type="submission" date="2020-07" db="EMBL/GenBank/DDBJ databases">
        <title>Sequencing the genomes of 1000 actinobacteria strains.</title>
        <authorList>
            <person name="Klenk H.-P."/>
        </authorList>
    </citation>
    <scope>NUCLEOTIDE SEQUENCE [LARGE SCALE GENOMIC DNA]</scope>
    <source>
        <strain evidence="5 6">DSM 42178</strain>
    </source>
</reference>
<protein>
    <submittedName>
        <fullName evidence="5">Putative patatin/cPLA2 family phospholipase</fullName>
    </submittedName>
</protein>
<sequence length="371" mass="40207">MERTPWATDHPVLTALRRRRDEGSVIGNRTDGLKIGLAVEGGGIRGVVSAAMLTALEDLGLTSAFDAVYAASSGAVNAAYFLLGDTWYPLSIYYDDLSTRQFVDFRRAPRGAILNLDYAFDVVLDQVKPLDYEAVIASPLPLHIAVTLVDELRTEAVSKHPTPADLRDALMASAWLPVAIKGTAVFRGQRAVDGGVLTPHPFRLALDDGCTHVLSLSTRPIRPPRGSAGISQRYAARHLDRLRPGLGAGYLEATVRYRGERRMLQAWMADPPEQPPYVLDLAPLPWMPEVKRHELDPGRIIAGARGAYEVLYCAVNGLDPAVIRTGRLRAVPRLTIVHRPDGEAVRTDARAGTPDGRADTTADGPAETADG</sequence>
<dbReference type="EMBL" id="JACBZD010000001">
    <property type="protein sequence ID" value="NYI03549.1"/>
    <property type="molecule type" value="Genomic_DNA"/>
</dbReference>
<dbReference type="GO" id="GO:0016042">
    <property type="term" value="P:lipid catabolic process"/>
    <property type="evidence" value="ECO:0007669"/>
    <property type="project" value="UniProtKB-UniRule"/>
</dbReference>
<dbReference type="SUPFAM" id="SSF52151">
    <property type="entry name" value="FabD/lysophospholipase-like"/>
    <property type="match status" value="1"/>
</dbReference>
<keyword evidence="2" id="KW-0378">Hydrolase</keyword>
<name>A0A852ZMC2_9ACTN</name>
<gene>
    <name evidence="5" type="ORF">FHU37_000492</name>
</gene>
<evidence type="ECO:0000256" key="1">
    <source>
        <dbReference type="ARBA" id="ARBA00023098"/>
    </source>
</evidence>
<keyword evidence="2" id="KW-0442">Lipid degradation</keyword>
<proteinExistence type="predicted"/>
<dbReference type="GO" id="GO:0016787">
    <property type="term" value="F:hydrolase activity"/>
    <property type="evidence" value="ECO:0007669"/>
    <property type="project" value="UniProtKB-UniRule"/>
</dbReference>
<feature type="short sequence motif" description="DGA/G" evidence="2">
    <location>
        <begin position="193"/>
        <end position="195"/>
    </location>
</feature>
<feature type="short sequence motif" description="GXGXXG" evidence="2">
    <location>
        <begin position="41"/>
        <end position="46"/>
    </location>
</feature>
<comment type="caution">
    <text evidence="2">Lacks conserved residue(s) required for the propagation of feature annotation.</text>
</comment>
<evidence type="ECO:0000259" key="4">
    <source>
        <dbReference type="PROSITE" id="PS51635"/>
    </source>
</evidence>
<dbReference type="InterPro" id="IPR002641">
    <property type="entry name" value="PNPLA_dom"/>
</dbReference>
<organism evidence="5 6">
    <name type="scientific">Allostreptomyces psammosilenae</name>
    <dbReference type="NCBI Taxonomy" id="1892865"/>
    <lineage>
        <taxon>Bacteria</taxon>
        <taxon>Bacillati</taxon>
        <taxon>Actinomycetota</taxon>
        <taxon>Actinomycetes</taxon>
        <taxon>Kitasatosporales</taxon>
        <taxon>Streptomycetaceae</taxon>
        <taxon>Allostreptomyces</taxon>
    </lineage>
</organism>
<dbReference type="InterPro" id="IPR016035">
    <property type="entry name" value="Acyl_Trfase/lysoPLipase"/>
</dbReference>
<feature type="active site" description="Proton acceptor" evidence="2">
    <location>
        <position position="193"/>
    </location>
</feature>
<evidence type="ECO:0000313" key="6">
    <source>
        <dbReference type="Proteomes" id="UP000567795"/>
    </source>
</evidence>
<comment type="caution">
    <text evidence="5">The sequence shown here is derived from an EMBL/GenBank/DDBJ whole genome shotgun (WGS) entry which is preliminary data.</text>
</comment>
<keyword evidence="6" id="KW-1185">Reference proteome</keyword>
<dbReference type="Proteomes" id="UP000567795">
    <property type="component" value="Unassembled WGS sequence"/>
</dbReference>
<dbReference type="Gene3D" id="3.40.1090.10">
    <property type="entry name" value="Cytosolic phospholipase A2 catalytic domain"/>
    <property type="match status" value="1"/>
</dbReference>
<evidence type="ECO:0000256" key="2">
    <source>
        <dbReference type="PROSITE-ProRule" id="PRU01161"/>
    </source>
</evidence>
<feature type="domain" description="PNPLA" evidence="4">
    <location>
        <begin position="37"/>
        <end position="206"/>
    </location>
</feature>
<dbReference type="RefSeq" id="WP_179812582.1">
    <property type="nucleotide sequence ID" value="NZ_JACBZD010000001.1"/>
</dbReference>
<dbReference type="AlphaFoldDB" id="A0A852ZMC2"/>
<feature type="region of interest" description="Disordered" evidence="3">
    <location>
        <begin position="342"/>
        <end position="371"/>
    </location>
</feature>
<feature type="active site" description="Nucleophile" evidence="2">
    <location>
        <position position="72"/>
    </location>
</feature>
<evidence type="ECO:0000256" key="3">
    <source>
        <dbReference type="SAM" id="MobiDB-lite"/>
    </source>
</evidence>
<dbReference type="Pfam" id="PF01734">
    <property type="entry name" value="Patatin"/>
    <property type="match status" value="1"/>
</dbReference>
<keyword evidence="1 2" id="KW-0443">Lipid metabolism</keyword>
<dbReference type="PROSITE" id="PS51635">
    <property type="entry name" value="PNPLA"/>
    <property type="match status" value="1"/>
</dbReference>